<protein>
    <submittedName>
        <fullName evidence="1">Uncharacterized protein</fullName>
    </submittedName>
</protein>
<dbReference type="AlphaFoldDB" id="A0A6G0VSJ6"/>
<sequence>MPNPLLRNLDINNPKNIKLLPILKNGSRAEELKSCTIAELGKVILNNTCAFDTLASIFMTAYCDSNNYQKQIDAIKEHDTYIQFISIIVTKGITASTYSDRAKFIINMLNPELKQLDFVLFF</sequence>
<evidence type="ECO:0000313" key="1">
    <source>
        <dbReference type="EMBL" id="KAF0707720.1"/>
    </source>
</evidence>
<evidence type="ECO:0000313" key="2">
    <source>
        <dbReference type="Proteomes" id="UP000478052"/>
    </source>
</evidence>
<reference evidence="1 2" key="1">
    <citation type="submission" date="2019-08" db="EMBL/GenBank/DDBJ databases">
        <title>Whole genome of Aphis craccivora.</title>
        <authorList>
            <person name="Voronova N.V."/>
            <person name="Shulinski R.S."/>
            <person name="Bandarenka Y.V."/>
            <person name="Zhorov D.G."/>
            <person name="Warner D."/>
        </authorList>
    </citation>
    <scope>NUCLEOTIDE SEQUENCE [LARGE SCALE GENOMIC DNA]</scope>
    <source>
        <strain evidence="1">180601</strain>
        <tissue evidence="1">Whole Body</tissue>
    </source>
</reference>
<dbReference type="EMBL" id="VUJU01012428">
    <property type="protein sequence ID" value="KAF0707720.1"/>
    <property type="molecule type" value="Genomic_DNA"/>
</dbReference>
<dbReference type="Proteomes" id="UP000478052">
    <property type="component" value="Unassembled WGS sequence"/>
</dbReference>
<dbReference type="OrthoDB" id="7600614at2759"/>
<name>A0A6G0VSJ6_APHCR</name>
<proteinExistence type="predicted"/>
<keyword evidence="2" id="KW-1185">Reference proteome</keyword>
<accession>A0A6G0VSJ6</accession>
<organism evidence="1 2">
    <name type="scientific">Aphis craccivora</name>
    <name type="common">Cowpea aphid</name>
    <dbReference type="NCBI Taxonomy" id="307492"/>
    <lineage>
        <taxon>Eukaryota</taxon>
        <taxon>Metazoa</taxon>
        <taxon>Ecdysozoa</taxon>
        <taxon>Arthropoda</taxon>
        <taxon>Hexapoda</taxon>
        <taxon>Insecta</taxon>
        <taxon>Pterygota</taxon>
        <taxon>Neoptera</taxon>
        <taxon>Paraneoptera</taxon>
        <taxon>Hemiptera</taxon>
        <taxon>Sternorrhyncha</taxon>
        <taxon>Aphidomorpha</taxon>
        <taxon>Aphidoidea</taxon>
        <taxon>Aphididae</taxon>
        <taxon>Aphidini</taxon>
        <taxon>Aphis</taxon>
        <taxon>Aphis</taxon>
    </lineage>
</organism>
<comment type="caution">
    <text evidence="1">The sequence shown here is derived from an EMBL/GenBank/DDBJ whole genome shotgun (WGS) entry which is preliminary data.</text>
</comment>
<gene>
    <name evidence="1" type="ORF">FWK35_00038333</name>
</gene>